<organism evidence="2 3">
    <name type="scientific">Mycolicibacterium hodleri</name>
    <dbReference type="NCBI Taxonomy" id="49897"/>
    <lineage>
        <taxon>Bacteria</taxon>
        <taxon>Bacillati</taxon>
        <taxon>Actinomycetota</taxon>
        <taxon>Actinomycetes</taxon>
        <taxon>Mycobacteriales</taxon>
        <taxon>Mycobacteriaceae</taxon>
        <taxon>Mycolicibacterium</taxon>
    </lineage>
</organism>
<accession>A0A544VYQ5</accession>
<evidence type="ECO:0000256" key="1">
    <source>
        <dbReference type="SAM" id="Phobius"/>
    </source>
</evidence>
<feature type="transmembrane region" description="Helical" evidence="1">
    <location>
        <begin position="132"/>
        <end position="151"/>
    </location>
</feature>
<gene>
    <name evidence="2" type="ORF">D8S82_18065</name>
</gene>
<keyword evidence="1" id="KW-0472">Membrane</keyword>
<name>A0A544VYQ5_9MYCO</name>
<dbReference type="Proteomes" id="UP000315759">
    <property type="component" value="Unassembled WGS sequence"/>
</dbReference>
<evidence type="ECO:0000313" key="2">
    <source>
        <dbReference type="EMBL" id="TQR85112.1"/>
    </source>
</evidence>
<evidence type="ECO:0000313" key="3">
    <source>
        <dbReference type="Proteomes" id="UP000315759"/>
    </source>
</evidence>
<comment type="caution">
    <text evidence="2">The sequence shown here is derived from an EMBL/GenBank/DDBJ whole genome shotgun (WGS) entry which is preliminary data.</text>
</comment>
<dbReference type="EMBL" id="VIFX01000023">
    <property type="protein sequence ID" value="TQR85112.1"/>
    <property type="molecule type" value="Genomic_DNA"/>
</dbReference>
<protein>
    <submittedName>
        <fullName evidence="2">DUF308 domain-containing protein</fullName>
    </submittedName>
</protein>
<reference evidence="2 3" key="1">
    <citation type="submission" date="2018-10" db="EMBL/GenBank/DDBJ databases">
        <title>Draft genome of Mycobacterium hodleri strain B.</title>
        <authorList>
            <person name="Amande T.J."/>
            <person name="Mcgenity T.J."/>
        </authorList>
    </citation>
    <scope>NUCLEOTIDE SEQUENCE [LARGE SCALE GENOMIC DNA]</scope>
    <source>
        <strain evidence="2 3">B</strain>
    </source>
</reference>
<dbReference type="AlphaFoldDB" id="A0A544VYQ5"/>
<proteinExistence type="predicted"/>
<feature type="transmembrane region" description="Helical" evidence="1">
    <location>
        <begin position="163"/>
        <end position="183"/>
    </location>
</feature>
<dbReference type="RefSeq" id="WP_142553411.1">
    <property type="nucleotide sequence ID" value="NZ_VIFX01000023.1"/>
</dbReference>
<feature type="transmembrane region" description="Helical" evidence="1">
    <location>
        <begin position="89"/>
        <end position="112"/>
    </location>
</feature>
<sequence>MTERVLEDRRTDGRRWLTTYYFARAAFSIVWVAAAFAVAADMPVLAGVLLILYPAWDAAANVEDARRNGGLRHNPTQALNAIVSATTTAAVAIALGMSMYAVLGVFGIWATLSGLFQLGTGLRRWKTVGAQWAMVLSGAQSAVVGGTFLVKANGSVVPGITDVAPYAGFGAFYFLVSALWIVVSDRRRG</sequence>
<keyword evidence="1" id="KW-0812">Transmembrane</keyword>
<keyword evidence="3" id="KW-1185">Reference proteome</keyword>
<feature type="transmembrane region" description="Helical" evidence="1">
    <location>
        <begin position="21"/>
        <end position="53"/>
    </location>
</feature>
<keyword evidence="1" id="KW-1133">Transmembrane helix</keyword>